<keyword evidence="4" id="KW-0804">Transcription</keyword>
<dbReference type="InterPro" id="IPR003441">
    <property type="entry name" value="NAC-dom"/>
</dbReference>
<dbReference type="GO" id="GO:0006355">
    <property type="term" value="P:regulation of DNA-templated transcription"/>
    <property type="evidence" value="ECO:0007669"/>
    <property type="project" value="InterPro"/>
</dbReference>
<evidence type="ECO:0000256" key="3">
    <source>
        <dbReference type="ARBA" id="ARBA00023125"/>
    </source>
</evidence>
<dbReference type="InterPro" id="IPR036093">
    <property type="entry name" value="NAC_dom_sf"/>
</dbReference>
<feature type="domain" description="NAC" evidence="7">
    <location>
        <begin position="9"/>
        <end position="164"/>
    </location>
</feature>
<evidence type="ECO:0000256" key="5">
    <source>
        <dbReference type="ARBA" id="ARBA00023242"/>
    </source>
</evidence>
<evidence type="ECO:0000256" key="2">
    <source>
        <dbReference type="ARBA" id="ARBA00023015"/>
    </source>
</evidence>
<protein>
    <submittedName>
        <fullName evidence="8">(No apical meristem) protein</fullName>
    </submittedName>
</protein>
<dbReference type="OrthoDB" id="1880352at2759"/>
<dbReference type="GO" id="GO:0005634">
    <property type="term" value="C:nucleus"/>
    <property type="evidence" value="ECO:0007669"/>
    <property type="project" value="UniProtKB-SubCell"/>
</dbReference>
<comment type="subcellular location">
    <subcellularLocation>
        <location evidence="1">Nucleus</location>
    </subcellularLocation>
</comment>
<accession>A0A9E7KXL0</accession>
<keyword evidence="5" id="KW-0539">Nucleus</keyword>
<evidence type="ECO:0000256" key="4">
    <source>
        <dbReference type="ARBA" id="ARBA00023163"/>
    </source>
</evidence>
<dbReference type="EMBL" id="CP097510">
    <property type="protein sequence ID" value="URE30755.1"/>
    <property type="molecule type" value="Genomic_DNA"/>
</dbReference>
<dbReference type="Gene3D" id="2.170.150.80">
    <property type="entry name" value="NAC domain"/>
    <property type="match status" value="1"/>
</dbReference>
<organism evidence="8 9">
    <name type="scientific">Musa troglodytarum</name>
    <name type="common">fe'i banana</name>
    <dbReference type="NCBI Taxonomy" id="320322"/>
    <lineage>
        <taxon>Eukaryota</taxon>
        <taxon>Viridiplantae</taxon>
        <taxon>Streptophyta</taxon>
        <taxon>Embryophyta</taxon>
        <taxon>Tracheophyta</taxon>
        <taxon>Spermatophyta</taxon>
        <taxon>Magnoliopsida</taxon>
        <taxon>Liliopsida</taxon>
        <taxon>Zingiberales</taxon>
        <taxon>Musaceae</taxon>
        <taxon>Musa</taxon>
    </lineage>
</organism>
<name>A0A9E7KXL0_9LILI</name>
<dbReference type="PANTHER" id="PTHR31744:SF79">
    <property type="entry name" value="NAC DOMAIN-CONTAINING PROTEIN"/>
    <property type="match status" value="1"/>
</dbReference>
<sequence>MERRGSQLDLPGFRFYPTEEELLNFYLRRVVLGQKLHFDVIGSLNIYRHDPWELPGWCWLLPAEREWYFFVPRDRKSGSSGRPNRTTERGFWKATGSDRQIRKAAEPGRVIGVKKTLVFYQGRAPRGTKTDWVMNEYRLPEAANSASSAMPLKEDVVLCKVYRKATSLKELEQRAAKEEDAKASQGYNSTAADSASNSDQETYQSPSAPMDCDVKEMKQEVIRPLNLPELQVPMSGIEWMQDPFVAPLRSPWLDQWSPYANILHF</sequence>
<dbReference type="GO" id="GO:0003677">
    <property type="term" value="F:DNA binding"/>
    <property type="evidence" value="ECO:0007669"/>
    <property type="project" value="UniProtKB-KW"/>
</dbReference>
<feature type="compositionally biased region" description="Low complexity" evidence="6">
    <location>
        <begin position="188"/>
        <end position="199"/>
    </location>
</feature>
<dbReference type="PANTHER" id="PTHR31744">
    <property type="entry name" value="PROTEIN CUP-SHAPED COTYLEDON 2-RELATED"/>
    <property type="match status" value="1"/>
</dbReference>
<keyword evidence="3" id="KW-0238">DNA-binding</keyword>
<keyword evidence="9" id="KW-1185">Reference proteome</keyword>
<feature type="region of interest" description="Disordered" evidence="6">
    <location>
        <begin position="176"/>
        <end position="210"/>
    </location>
</feature>
<evidence type="ECO:0000256" key="1">
    <source>
        <dbReference type="ARBA" id="ARBA00004123"/>
    </source>
</evidence>
<dbReference type="FunFam" id="2.170.150.80:FF:000010">
    <property type="entry name" value="NAC domain-containing protein 67-like"/>
    <property type="match status" value="1"/>
</dbReference>
<evidence type="ECO:0000313" key="9">
    <source>
        <dbReference type="Proteomes" id="UP001055439"/>
    </source>
</evidence>
<proteinExistence type="predicted"/>
<evidence type="ECO:0000313" key="8">
    <source>
        <dbReference type="EMBL" id="URE30755.1"/>
    </source>
</evidence>
<reference evidence="8" key="1">
    <citation type="submission" date="2022-05" db="EMBL/GenBank/DDBJ databases">
        <title>The Musa troglodytarum L. genome provides insights into the mechanism of non-climacteric behaviour and enrichment of carotenoids.</title>
        <authorList>
            <person name="Wang J."/>
        </authorList>
    </citation>
    <scope>NUCLEOTIDE SEQUENCE</scope>
    <source>
        <tissue evidence="8">Leaf</tissue>
    </source>
</reference>
<gene>
    <name evidence="8" type="ORF">MUK42_02774</name>
</gene>
<dbReference type="Pfam" id="PF02365">
    <property type="entry name" value="NAM"/>
    <property type="match status" value="1"/>
</dbReference>
<dbReference type="SUPFAM" id="SSF101941">
    <property type="entry name" value="NAC domain"/>
    <property type="match status" value="1"/>
</dbReference>
<dbReference type="Proteomes" id="UP001055439">
    <property type="component" value="Chromosome 8"/>
</dbReference>
<dbReference type="PROSITE" id="PS51005">
    <property type="entry name" value="NAC"/>
    <property type="match status" value="1"/>
</dbReference>
<evidence type="ECO:0000256" key="6">
    <source>
        <dbReference type="SAM" id="MobiDB-lite"/>
    </source>
</evidence>
<evidence type="ECO:0000259" key="7">
    <source>
        <dbReference type="PROSITE" id="PS51005"/>
    </source>
</evidence>
<keyword evidence="2" id="KW-0805">Transcription regulation</keyword>
<dbReference type="AlphaFoldDB" id="A0A9E7KXL0"/>